<dbReference type="InterPro" id="IPR001387">
    <property type="entry name" value="Cro/C1-type_HTH"/>
</dbReference>
<evidence type="ECO:0000259" key="1">
    <source>
        <dbReference type="PROSITE" id="PS50943"/>
    </source>
</evidence>
<gene>
    <name evidence="2" type="ORF">B1207_03880</name>
</gene>
<dbReference type="Proteomes" id="UP000249458">
    <property type="component" value="Unassembled WGS sequence"/>
</dbReference>
<comment type="caution">
    <text evidence="2">The sequence shown here is derived from an EMBL/GenBank/DDBJ whole genome shotgun (WGS) entry which is preliminary data.</text>
</comment>
<dbReference type="Gene3D" id="1.10.260.40">
    <property type="entry name" value="lambda repressor-like DNA-binding domains"/>
    <property type="match status" value="1"/>
</dbReference>
<dbReference type="AlphaFoldDB" id="A0A364LM95"/>
<evidence type="ECO:0000313" key="2">
    <source>
        <dbReference type="EMBL" id="RAP37648.1"/>
    </source>
</evidence>
<dbReference type="InterPro" id="IPR010982">
    <property type="entry name" value="Lambda_DNA-bd_dom_sf"/>
</dbReference>
<dbReference type="PROSITE" id="PS50943">
    <property type="entry name" value="HTH_CROC1"/>
    <property type="match status" value="1"/>
</dbReference>
<dbReference type="SUPFAM" id="SSF47413">
    <property type="entry name" value="lambda repressor-like DNA-binding domains"/>
    <property type="match status" value="1"/>
</dbReference>
<feature type="domain" description="HTH cro/C1-type" evidence="1">
    <location>
        <begin position="82"/>
        <end position="135"/>
    </location>
</feature>
<dbReference type="GO" id="GO:0003677">
    <property type="term" value="F:DNA binding"/>
    <property type="evidence" value="ECO:0007669"/>
    <property type="project" value="InterPro"/>
</dbReference>
<protein>
    <recommendedName>
        <fullName evidence="1">HTH cro/C1-type domain-containing protein</fullName>
    </recommendedName>
</protein>
<name>A0A364LM95_9GAMM</name>
<sequence>MNYSGEKTSRKFHFPLSVFKKPANQSEYDILENLLDQILDEVREDEEHPLAIVAHIIGDNLEDFDNNNHPPIGHNVTDIDLVQYLMSENHLNQQKMADIFGNQGNVSKFLNGERKLSKSQINKLVSRFKISADFFFKGP</sequence>
<proteinExistence type="predicted"/>
<dbReference type="EMBL" id="MVJN01000003">
    <property type="protein sequence ID" value="RAP37648.1"/>
    <property type="molecule type" value="Genomic_DNA"/>
</dbReference>
<reference evidence="2 3" key="1">
    <citation type="submission" date="2017-02" db="EMBL/GenBank/DDBJ databases">
        <title>Legionella quilivanii strain from human: case report and whole genome sequencing analysis.</title>
        <authorList>
            <person name="Lalancette C."/>
            <person name="Leduc J.-M."/>
            <person name="Levesque S."/>
            <person name="Fournier E."/>
            <person name="Saoud J."/>
            <person name="Faucher S.P."/>
            <person name="Bernard K."/>
            <person name="Martineau C."/>
            <person name="Longtin J."/>
        </authorList>
    </citation>
    <scope>NUCLEOTIDE SEQUENCE [LARGE SCALE GENOMIC DNA]</scope>
    <source>
        <strain evidence="2 3">ID143958</strain>
    </source>
</reference>
<evidence type="ECO:0000313" key="3">
    <source>
        <dbReference type="Proteomes" id="UP000249458"/>
    </source>
</evidence>
<organism evidence="2 3">
    <name type="scientific">Legionella quinlivanii</name>
    <dbReference type="NCBI Taxonomy" id="45073"/>
    <lineage>
        <taxon>Bacteria</taxon>
        <taxon>Pseudomonadati</taxon>
        <taxon>Pseudomonadota</taxon>
        <taxon>Gammaproteobacteria</taxon>
        <taxon>Legionellales</taxon>
        <taxon>Legionellaceae</taxon>
        <taxon>Legionella</taxon>
    </lineage>
</organism>
<accession>A0A364LM95</accession>